<keyword evidence="7 13" id="KW-0963">Cytoplasm</keyword>
<comment type="similarity">
    <text evidence="4 13">Belongs to the prokaryotic pantothenate kinase family.</text>
</comment>
<protein>
    <recommendedName>
        <fullName evidence="6 13">Pantothenate kinase</fullName>
        <ecNumber evidence="5 13">2.7.1.33</ecNumber>
    </recommendedName>
</protein>
<keyword evidence="10 15" id="KW-0418">Kinase</keyword>
<evidence type="ECO:0000256" key="8">
    <source>
        <dbReference type="ARBA" id="ARBA00022679"/>
    </source>
</evidence>
<dbReference type="InterPro" id="IPR006083">
    <property type="entry name" value="PRK/URK"/>
</dbReference>
<dbReference type="EMBL" id="QAYG01000014">
    <property type="protein sequence ID" value="PTW54379.1"/>
    <property type="molecule type" value="Genomic_DNA"/>
</dbReference>
<dbReference type="AlphaFoldDB" id="A0A2T5US80"/>
<gene>
    <name evidence="15" type="ORF">C8N35_11460</name>
</gene>
<dbReference type="GO" id="GO:0015937">
    <property type="term" value="P:coenzyme A biosynthetic process"/>
    <property type="evidence" value="ECO:0007669"/>
    <property type="project" value="UniProtKB-UniPathway"/>
</dbReference>
<evidence type="ECO:0000256" key="10">
    <source>
        <dbReference type="ARBA" id="ARBA00022777"/>
    </source>
</evidence>
<proteinExistence type="inferred from homology"/>
<sequence length="307" mass="34088">MPWEVLDWDRLLARQSIPPSGQAGNDRRWVHPLCDCTDLDETARSYCALSQVLFEHIQAMKGMFLRHQGLGPGAEADGTPFVIGITGSVAVGKSTTAKLLRKLLSHWPTSPRVDIVATDGFLLPRAQLEAKRLQHRKGFPESYDTDAIRNFLSKLKAGAAVIEVPVYSHELHDIVPGSTIRVEHPDILIFEGLNILQPGGIEGCGEYAPAISDHIDYAIYIDAEVEDIRRWYIQRFMGLRRHTSSTCEPVVANHARPSDAEATANAIWRNINELNLSENILPTLPLADLVLRKGANHEVQQVALRTA</sequence>
<dbReference type="PIRSF" id="PIRSF000545">
    <property type="entry name" value="Pantothenate_kin"/>
    <property type="match status" value="1"/>
</dbReference>
<evidence type="ECO:0000256" key="11">
    <source>
        <dbReference type="ARBA" id="ARBA00022840"/>
    </source>
</evidence>
<dbReference type="CDD" id="cd02025">
    <property type="entry name" value="PanK"/>
    <property type="match status" value="1"/>
</dbReference>
<evidence type="ECO:0000256" key="1">
    <source>
        <dbReference type="ARBA" id="ARBA00001206"/>
    </source>
</evidence>
<dbReference type="EC" id="2.7.1.33" evidence="5 13"/>
<keyword evidence="12 13" id="KW-0173">Coenzyme A biosynthesis</keyword>
<comment type="caution">
    <text evidence="15">The sequence shown here is derived from an EMBL/GenBank/DDBJ whole genome shotgun (WGS) entry which is preliminary data.</text>
</comment>
<dbReference type="PANTHER" id="PTHR10285">
    <property type="entry name" value="URIDINE KINASE"/>
    <property type="match status" value="1"/>
</dbReference>
<dbReference type="InterPro" id="IPR027417">
    <property type="entry name" value="P-loop_NTPase"/>
</dbReference>
<evidence type="ECO:0000259" key="14">
    <source>
        <dbReference type="Pfam" id="PF00485"/>
    </source>
</evidence>
<evidence type="ECO:0000256" key="5">
    <source>
        <dbReference type="ARBA" id="ARBA00012102"/>
    </source>
</evidence>
<dbReference type="Pfam" id="PF00485">
    <property type="entry name" value="PRK"/>
    <property type="match status" value="1"/>
</dbReference>
<comment type="subcellular location">
    <subcellularLocation>
        <location evidence="2 13">Cytoplasm</location>
    </subcellularLocation>
</comment>
<keyword evidence="11" id="KW-0067">ATP-binding</keyword>
<evidence type="ECO:0000256" key="12">
    <source>
        <dbReference type="ARBA" id="ARBA00022993"/>
    </source>
</evidence>
<reference evidence="15 16" key="1">
    <citation type="submission" date="2018-04" db="EMBL/GenBank/DDBJ databases">
        <title>Genomic Encyclopedia of Archaeal and Bacterial Type Strains, Phase II (KMG-II): from individual species to whole genera.</title>
        <authorList>
            <person name="Goeker M."/>
        </authorList>
    </citation>
    <scope>NUCLEOTIDE SEQUENCE [LARGE SCALE GENOMIC DNA]</scope>
    <source>
        <strain evidence="15 16">DSM 23382</strain>
    </source>
</reference>
<evidence type="ECO:0000313" key="15">
    <source>
        <dbReference type="EMBL" id="PTW54379.1"/>
    </source>
</evidence>
<evidence type="ECO:0000256" key="4">
    <source>
        <dbReference type="ARBA" id="ARBA00006087"/>
    </source>
</evidence>
<dbReference type="GO" id="GO:0005737">
    <property type="term" value="C:cytoplasm"/>
    <property type="evidence" value="ECO:0007669"/>
    <property type="project" value="UniProtKB-SubCell"/>
</dbReference>
<keyword evidence="9" id="KW-0547">Nucleotide-binding</keyword>
<evidence type="ECO:0000256" key="6">
    <source>
        <dbReference type="ARBA" id="ARBA00015080"/>
    </source>
</evidence>
<comment type="pathway">
    <text evidence="3 13">Cofactor biosynthesis; coenzyme A biosynthesis; CoA from (R)-pantothenate: step 1/5.</text>
</comment>
<dbReference type="UniPathway" id="UPA00241">
    <property type="reaction ID" value="UER00352"/>
</dbReference>
<evidence type="ECO:0000256" key="13">
    <source>
        <dbReference type="RuleBase" id="RU003530"/>
    </source>
</evidence>
<dbReference type="RefSeq" id="WP_107991999.1">
    <property type="nucleotide sequence ID" value="NZ_QAYG01000014.1"/>
</dbReference>
<name>A0A2T5US80_9HYPH</name>
<dbReference type="GO" id="GO:0005524">
    <property type="term" value="F:ATP binding"/>
    <property type="evidence" value="ECO:0007669"/>
    <property type="project" value="UniProtKB-KW"/>
</dbReference>
<dbReference type="InterPro" id="IPR004566">
    <property type="entry name" value="PanK"/>
</dbReference>
<evidence type="ECO:0000256" key="9">
    <source>
        <dbReference type="ARBA" id="ARBA00022741"/>
    </source>
</evidence>
<organism evidence="15 16">
    <name type="scientific">Breoghania corrubedonensis</name>
    <dbReference type="NCBI Taxonomy" id="665038"/>
    <lineage>
        <taxon>Bacteria</taxon>
        <taxon>Pseudomonadati</taxon>
        <taxon>Pseudomonadota</taxon>
        <taxon>Alphaproteobacteria</taxon>
        <taxon>Hyphomicrobiales</taxon>
        <taxon>Stappiaceae</taxon>
        <taxon>Breoghania</taxon>
    </lineage>
</organism>
<dbReference type="OrthoDB" id="1550976at2"/>
<evidence type="ECO:0000256" key="2">
    <source>
        <dbReference type="ARBA" id="ARBA00004496"/>
    </source>
</evidence>
<evidence type="ECO:0000256" key="7">
    <source>
        <dbReference type="ARBA" id="ARBA00022490"/>
    </source>
</evidence>
<keyword evidence="8" id="KW-0808">Transferase</keyword>
<dbReference type="GO" id="GO:0004594">
    <property type="term" value="F:pantothenate kinase activity"/>
    <property type="evidence" value="ECO:0007669"/>
    <property type="project" value="UniProtKB-EC"/>
</dbReference>
<dbReference type="SUPFAM" id="SSF52540">
    <property type="entry name" value="P-loop containing nucleoside triphosphate hydrolases"/>
    <property type="match status" value="1"/>
</dbReference>
<evidence type="ECO:0000256" key="3">
    <source>
        <dbReference type="ARBA" id="ARBA00005225"/>
    </source>
</evidence>
<comment type="catalytic activity">
    <reaction evidence="1 13">
        <text>(R)-pantothenate + ATP = (R)-4'-phosphopantothenate + ADP + H(+)</text>
        <dbReference type="Rhea" id="RHEA:16373"/>
        <dbReference type="ChEBI" id="CHEBI:10986"/>
        <dbReference type="ChEBI" id="CHEBI:15378"/>
        <dbReference type="ChEBI" id="CHEBI:29032"/>
        <dbReference type="ChEBI" id="CHEBI:30616"/>
        <dbReference type="ChEBI" id="CHEBI:456216"/>
        <dbReference type="EC" id="2.7.1.33"/>
    </reaction>
</comment>
<dbReference type="Proteomes" id="UP000244081">
    <property type="component" value="Unassembled WGS sequence"/>
</dbReference>
<accession>A0A2T5US80</accession>
<dbReference type="NCBIfam" id="TIGR00554">
    <property type="entry name" value="panK_bact"/>
    <property type="match status" value="1"/>
</dbReference>
<dbReference type="Gene3D" id="3.40.50.300">
    <property type="entry name" value="P-loop containing nucleotide triphosphate hydrolases"/>
    <property type="match status" value="1"/>
</dbReference>
<keyword evidence="16" id="KW-1185">Reference proteome</keyword>
<feature type="domain" description="Phosphoribulokinase/uridine kinase" evidence="14">
    <location>
        <begin position="82"/>
        <end position="250"/>
    </location>
</feature>
<evidence type="ECO:0000313" key="16">
    <source>
        <dbReference type="Proteomes" id="UP000244081"/>
    </source>
</evidence>